<dbReference type="PANTHER" id="PTHR33048:SF47">
    <property type="entry name" value="INTEGRAL MEMBRANE PROTEIN-RELATED"/>
    <property type="match status" value="1"/>
</dbReference>
<evidence type="ECO:0000256" key="7">
    <source>
        <dbReference type="SAM" id="Phobius"/>
    </source>
</evidence>
<feature type="domain" description="Rhodopsin" evidence="8">
    <location>
        <begin position="49"/>
        <end position="293"/>
    </location>
</feature>
<dbReference type="AlphaFoldDB" id="A0A370T9U3"/>
<dbReference type="PANTHER" id="PTHR33048">
    <property type="entry name" value="PTH11-LIKE INTEGRAL MEMBRANE PROTEIN (AFU_ORTHOLOGUE AFUA_5G11245)"/>
    <property type="match status" value="1"/>
</dbReference>
<evidence type="ECO:0000256" key="6">
    <source>
        <dbReference type="SAM" id="MobiDB-lite"/>
    </source>
</evidence>
<dbReference type="EMBL" id="NPIC01000015">
    <property type="protein sequence ID" value="RDL30430.1"/>
    <property type="molecule type" value="Genomic_DNA"/>
</dbReference>
<dbReference type="Pfam" id="PF20684">
    <property type="entry name" value="Fung_rhodopsin"/>
    <property type="match status" value="1"/>
</dbReference>
<dbReference type="OrthoDB" id="444631at2759"/>
<evidence type="ECO:0000256" key="5">
    <source>
        <dbReference type="ARBA" id="ARBA00038359"/>
    </source>
</evidence>
<dbReference type="GO" id="GO:0016020">
    <property type="term" value="C:membrane"/>
    <property type="evidence" value="ECO:0007669"/>
    <property type="project" value="UniProtKB-SubCell"/>
</dbReference>
<feature type="compositionally biased region" description="Basic and acidic residues" evidence="6">
    <location>
        <begin position="371"/>
        <end position="390"/>
    </location>
</feature>
<comment type="similarity">
    <text evidence="5">Belongs to the SAT4 family.</text>
</comment>
<comment type="subcellular location">
    <subcellularLocation>
        <location evidence="1">Membrane</location>
        <topology evidence="1">Multi-pass membrane protein</topology>
    </subcellularLocation>
</comment>
<protein>
    <recommendedName>
        <fullName evidence="8">Rhodopsin domain-containing protein</fullName>
    </recommendedName>
</protein>
<dbReference type="InterPro" id="IPR049326">
    <property type="entry name" value="Rhodopsin_dom_fungi"/>
</dbReference>
<feature type="region of interest" description="Disordered" evidence="6">
    <location>
        <begin position="345"/>
        <end position="390"/>
    </location>
</feature>
<sequence>MIESAITTAIAAGKVPVGITADYLMENRDASSIGGMLAVAVLALLIVCARLYARLSISSFGLDDSLIIFTAVIYVTFIGLGIQLLKMDSGRHIEYIQYVMSNEVANKTQVYDFVAHLIYTTALYVCRISGLVFYKRLCDRHNTLLLCVRAAFVFMTVAYIPQMFLIIFHCLPVTGLWPYGWQPELDKFKCMPWGVVYITNSSISLVSDLVVFAIPAALVSMFRASLMMKLKLSLVLFPGVIVIVISCVRLYLVLEGLVAIDISWPYGPMLAIESAEISATMIALSVPALKPLFGSLFAKFTNSYESKSKGNGNSVALSGRLGHSHKRLKDGGAIGSLNAYQQAASETTIRGGKGNQQTGSDDDLLMGSGPNRDKSVRVTTTVKHDTSYKR</sequence>
<feature type="transmembrane region" description="Helical" evidence="7">
    <location>
        <begin position="234"/>
        <end position="254"/>
    </location>
</feature>
<evidence type="ECO:0000259" key="8">
    <source>
        <dbReference type="Pfam" id="PF20684"/>
    </source>
</evidence>
<keyword evidence="2 7" id="KW-0812">Transmembrane</keyword>
<comment type="caution">
    <text evidence="9">The sequence shown here is derived from an EMBL/GenBank/DDBJ whole genome shotgun (WGS) entry which is preliminary data.</text>
</comment>
<evidence type="ECO:0000256" key="1">
    <source>
        <dbReference type="ARBA" id="ARBA00004141"/>
    </source>
</evidence>
<dbReference type="RefSeq" id="XP_031864955.1">
    <property type="nucleotide sequence ID" value="XM_032018931.1"/>
</dbReference>
<feature type="transmembrane region" description="Helical" evidence="7">
    <location>
        <begin position="197"/>
        <end position="222"/>
    </location>
</feature>
<name>A0A370T9U3_9HELO</name>
<proteinExistence type="inferred from homology"/>
<evidence type="ECO:0000313" key="9">
    <source>
        <dbReference type="EMBL" id="RDL30430.1"/>
    </source>
</evidence>
<gene>
    <name evidence="9" type="ORF">BP5553_10308</name>
</gene>
<feature type="transmembrane region" description="Helical" evidence="7">
    <location>
        <begin position="146"/>
        <end position="177"/>
    </location>
</feature>
<organism evidence="9 10">
    <name type="scientific">Venustampulla echinocandica</name>
    <dbReference type="NCBI Taxonomy" id="2656787"/>
    <lineage>
        <taxon>Eukaryota</taxon>
        <taxon>Fungi</taxon>
        <taxon>Dikarya</taxon>
        <taxon>Ascomycota</taxon>
        <taxon>Pezizomycotina</taxon>
        <taxon>Leotiomycetes</taxon>
        <taxon>Helotiales</taxon>
        <taxon>Pleuroascaceae</taxon>
        <taxon>Venustampulla</taxon>
    </lineage>
</organism>
<evidence type="ECO:0000256" key="2">
    <source>
        <dbReference type="ARBA" id="ARBA00022692"/>
    </source>
</evidence>
<keyword evidence="10" id="KW-1185">Reference proteome</keyword>
<feature type="transmembrane region" description="Helical" evidence="7">
    <location>
        <begin position="33"/>
        <end position="53"/>
    </location>
</feature>
<feature type="transmembrane region" description="Helical" evidence="7">
    <location>
        <begin position="113"/>
        <end position="134"/>
    </location>
</feature>
<dbReference type="Proteomes" id="UP000254866">
    <property type="component" value="Unassembled WGS sequence"/>
</dbReference>
<evidence type="ECO:0000256" key="3">
    <source>
        <dbReference type="ARBA" id="ARBA00022989"/>
    </source>
</evidence>
<keyword evidence="4 7" id="KW-0472">Membrane</keyword>
<accession>A0A370T9U3</accession>
<evidence type="ECO:0000313" key="10">
    <source>
        <dbReference type="Proteomes" id="UP000254866"/>
    </source>
</evidence>
<dbReference type="GeneID" id="43603157"/>
<dbReference type="InterPro" id="IPR052337">
    <property type="entry name" value="SAT4-like"/>
</dbReference>
<keyword evidence="3 7" id="KW-1133">Transmembrane helix</keyword>
<reference evidence="9 10" key="1">
    <citation type="journal article" date="2018" name="IMA Fungus">
        <title>IMA Genome-F 9: Draft genome sequence of Annulohypoxylon stygium, Aspergillus mulundensis, Berkeleyomyces basicola (syn. Thielaviopsis basicola), Ceratocystis smalleyi, two Cercospora beticola strains, Coleophoma cylindrospora, Fusarium fracticaudum, Phialophora cf. hyalina, and Morchella septimelata.</title>
        <authorList>
            <person name="Wingfield B.D."/>
            <person name="Bills G.F."/>
            <person name="Dong Y."/>
            <person name="Huang W."/>
            <person name="Nel W.J."/>
            <person name="Swalarsk-Parry B.S."/>
            <person name="Vaghefi N."/>
            <person name="Wilken P.M."/>
            <person name="An Z."/>
            <person name="de Beer Z.W."/>
            <person name="De Vos L."/>
            <person name="Chen L."/>
            <person name="Duong T.A."/>
            <person name="Gao Y."/>
            <person name="Hammerbacher A."/>
            <person name="Kikkert J.R."/>
            <person name="Li Y."/>
            <person name="Li H."/>
            <person name="Li K."/>
            <person name="Li Q."/>
            <person name="Liu X."/>
            <person name="Ma X."/>
            <person name="Naidoo K."/>
            <person name="Pethybridge S.J."/>
            <person name="Sun J."/>
            <person name="Steenkamp E.T."/>
            <person name="van der Nest M.A."/>
            <person name="van Wyk S."/>
            <person name="Wingfield M.J."/>
            <person name="Xiong C."/>
            <person name="Yue Q."/>
            <person name="Zhang X."/>
        </authorList>
    </citation>
    <scope>NUCLEOTIDE SEQUENCE [LARGE SCALE GENOMIC DNA]</scope>
    <source>
        <strain evidence="9 10">BP 5553</strain>
    </source>
</reference>
<feature type="transmembrane region" description="Helical" evidence="7">
    <location>
        <begin position="65"/>
        <end position="85"/>
    </location>
</feature>
<evidence type="ECO:0000256" key="4">
    <source>
        <dbReference type="ARBA" id="ARBA00023136"/>
    </source>
</evidence>